<reference evidence="1" key="2">
    <citation type="submission" date="2023-05" db="EMBL/GenBank/DDBJ databases">
        <authorList>
            <person name="Fouks B."/>
        </authorList>
    </citation>
    <scope>NUCLEOTIDE SEQUENCE</scope>
    <source>
        <strain evidence="1">Stay&amp;Tobe</strain>
        <tissue evidence="1">Testes</tissue>
    </source>
</reference>
<feature type="non-terminal residue" evidence="1">
    <location>
        <position position="170"/>
    </location>
</feature>
<organism evidence="1 2">
    <name type="scientific">Diploptera punctata</name>
    <name type="common">Pacific beetle cockroach</name>
    <dbReference type="NCBI Taxonomy" id="6984"/>
    <lineage>
        <taxon>Eukaryota</taxon>
        <taxon>Metazoa</taxon>
        <taxon>Ecdysozoa</taxon>
        <taxon>Arthropoda</taxon>
        <taxon>Hexapoda</taxon>
        <taxon>Insecta</taxon>
        <taxon>Pterygota</taxon>
        <taxon>Neoptera</taxon>
        <taxon>Polyneoptera</taxon>
        <taxon>Dictyoptera</taxon>
        <taxon>Blattodea</taxon>
        <taxon>Blaberoidea</taxon>
        <taxon>Blaberidae</taxon>
        <taxon>Diplopterinae</taxon>
        <taxon>Diploptera</taxon>
    </lineage>
</organism>
<dbReference type="Proteomes" id="UP001233999">
    <property type="component" value="Unassembled WGS sequence"/>
</dbReference>
<feature type="non-terminal residue" evidence="1">
    <location>
        <position position="1"/>
    </location>
</feature>
<accession>A0AAD8A125</accession>
<evidence type="ECO:0000313" key="1">
    <source>
        <dbReference type="EMBL" id="KAJ9590421.1"/>
    </source>
</evidence>
<evidence type="ECO:0000313" key="2">
    <source>
        <dbReference type="Proteomes" id="UP001233999"/>
    </source>
</evidence>
<reference evidence="1" key="1">
    <citation type="journal article" date="2023" name="IScience">
        <title>Live-bearing cockroach genome reveals convergent evolutionary mechanisms linked to viviparity in insects and beyond.</title>
        <authorList>
            <person name="Fouks B."/>
            <person name="Harrison M.C."/>
            <person name="Mikhailova A.A."/>
            <person name="Marchal E."/>
            <person name="English S."/>
            <person name="Carruthers M."/>
            <person name="Jennings E.C."/>
            <person name="Chiamaka E.L."/>
            <person name="Frigard R.A."/>
            <person name="Pippel M."/>
            <person name="Attardo G.M."/>
            <person name="Benoit J.B."/>
            <person name="Bornberg-Bauer E."/>
            <person name="Tobe S.S."/>
        </authorList>
    </citation>
    <scope>NUCLEOTIDE SEQUENCE</scope>
    <source>
        <strain evidence="1">Stay&amp;Tobe</strain>
    </source>
</reference>
<protein>
    <submittedName>
        <fullName evidence="1">Uncharacterized protein</fullName>
    </submittedName>
</protein>
<sequence length="170" mass="19468">PNLKEVGFKMNSDAKIVRRGLLLILTSSPSFCGTFRLLNLSHICSNAIESGRPFMMVFVCQFVLLEVLKLAEVFLSTKCTCTCQPFSYQFDDEDAAKLFKNWKYNNCKTGFNPEISPHLYMSPSSHCDDIKAMNNFLPSTLESRRSLTGDSKLVSRTRYTEFLIFFFMHV</sequence>
<name>A0AAD8A125_DIPPU</name>
<gene>
    <name evidence="1" type="ORF">L9F63_016544</name>
</gene>
<keyword evidence="2" id="KW-1185">Reference proteome</keyword>
<comment type="caution">
    <text evidence="1">The sequence shown here is derived from an EMBL/GenBank/DDBJ whole genome shotgun (WGS) entry which is preliminary data.</text>
</comment>
<dbReference type="AlphaFoldDB" id="A0AAD8A125"/>
<proteinExistence type="predicted"/>
<dbReference type="EMBL" id="JASPKZ010004217">
    <property type="protein sequence ID" value="KAJ9590421.1"/>
    <property type="molecule type" value="Genomic_DNA"/>
</dbReference>